<dbReference type="AlphaFoldDB" id="A0A840C0T2"/>
<feature type="domain" description="HTH tetR-type" evidence="5">
    <location>
        <begin position="13"/>
        <end position="73"/>
    </location>
</feature>
<dbReference type="SUPFAM" id="SSF48498">
    <property type="entry name" value="Tetracyclin repressor-like, C-terminal domain"/>
    <property type="match status" value="1"/>
</dbReference>
<reference evidence="6 7" key="1">
    <citation type="submission" date="2020-08" db="EMBL/GenBank/DDBJ databases">
        <title>Genomic Encyclopedia of Type Strains, Phase IV (KMG-IV): sequencing the most valuable type-strain genomes for metagenomic binning, comparative biology and taxonomic classification.</title>
        <authorList>
            <person name="Goeker M."/>
        </authorList>
    </citation>
    <scope>NUCLEOTIDE SEQUENCE [LARGE SCALE GENOMIC DNA]</scope>
    <source>
        <strain evidence="6 7">DSM 103737</strain>
    </source>
</reference>
<organism evidence="6 7">
    <name type="scientific">Chelatococcus caeni</name>
    <dbReference type="NCBI Taxonomy" id="1348468"/>
    <lineage>
        <taxon>Bacteria</taxon>
        <taxon>Pseudomonadati</taxon>
        <taxon>Pseudomonadota</taxon>
        <taxon>Alphaproteobacteria</taxon>
        <taxon>Hyphomicrobiales</taxon>
        <taxon>Chelatococcaceae</taxon>
        <taxon>Chelatococcus</taxon>
    </lineage>
</organism>
<sequence>MSAPRRAARTTPQTADVRLLDIAAEHVRRLGATRVTVVGVAQEAGMTHANVYRYFPSKRDLLDAVVQAALRPVETFLADVASAPDPADDKLERLILALARDYRDLAENDPPIFDLFVAAAEANRGVARRHRGRVRMFVGRVVDEGLATGAFNPKDREQALTFLTDILFRFTHPTAVKLDTERPRDMLEERLATIMRVALRALKAGYV</sequence>
<gene>
    <name evidence="6" type="ORF">GGR16_004151</name>
</gene>
<feature type="DNA-binding region" description="H-T-H motif" evidence="4">
    <location>
        <begin position="36"/>
        <end position="55"/>
    </location>
</feature>
<dbReference type="InterPro" id="IPR001647">
    <property type="entry name" value="HTH_TetR"/>
</dbReference>
<keyword evidence="7" id="KW-1185">Reference proteome</keyword>
<keyword evidence="2 4" id="KW-0238">DNA-binding</keyword>
<dbReference type="Gene3D" id="1.10.357.10">
    <property type="entry name" value="Tetracycline Repressor, domain 2"/>
    <property type="match status" value="1"/>
</dbReference>
<keyword evidence="1" id="KW-0805">Transcription regulation</keyword>
<evidence type="ECO:0000259" key="5">
    <source>
        <dbReference type="PROSITE" id="PS50977"/>
    </source>
</evidence>
<keyword evidence="3" id="KW-0804">Transcription</keyword>
<comment type="caution">
    <text evidence="6">The sequence shown here is derived from an EMBL/GenBank/DDBJ whole genome shotgun (WGS) entry which is preliminary data.</text>
</comment>
<proteinExistence type="predicted"/>
<dbReference type="PANTHER" id="PTHR30055">
    <property type="entry name" value="HTH-TYPE TRANSCRIPTIONAL REGULATOR RUTR"/>
    <property type="match status" value="1"/>
</dbReference>
<evidence type="ECO:0000256" key="4">
    <source>
        <dbReference type="PROSITE-ProRule" id="PRU00335"/>
    </source>
</evidence>
<dbReference type="PROSITE" id="PS50977">
    <property type="entry name" value="HTH_TETR_2"/>
    <property type="match status" value="1"/>
</dbReference>
<name>A0A840C0T2_9HYPH</name>
<dbReference type="Pfam" id="PF17935">
    <property type="entry name" value="TetR_C_27"/>
    <property type="match status" value="1"/>
</dbReference>
<dbReference type="InterPro" id="IPR036271">
    <property type="entry name" value="Tet_transcr_reg_TetR-rel_C_sf"/>
</dbReference>
<protein>
    <submittedName>
        <fullName evidence="6">AcrR family transcriptional regulator</fullName>
    </submittedName>
</protein>
<dbReference type="InterPro" id="IPR041478">
    <property type="entry name" value="TetR_C_27"/>
</dbReference>
<dbReference type="InterPro" id="IPR009057">
    <property type="entry name" value="Homeodomain-like_sf"/>
</dbReference>
<dbReference type="RefSeq" id="WP_019402725.1">
    <property type="nucleotide sequence ID" value="NZ_JACIEN010000006.1"/>
</dbReference>
<evidence type="ECO:0000256" key="2">
    <source>
        <dbReference type="ARBA" id="ARBA00023125"/>
    </source>
</evidence>
<dbReference type="EMBL" id="JACIEN010000006">
    <property type="protein sequence ID" value="MBB4019104.1"/>
    <property type="molecule type" value="Genomic_DNA"/>
</dbReference>
<evidence type="ECO:0000313" key="6">
    <source>
        <dbReference type="EMBL" id="MBB4019104.1"/>
    </source>
</evidence>
<dbReference type="PANTHER" id="PTHR30055:SF151">
    <property type="entry name" value="TRANSCRIPTIONAL REGULATORY PROTEIN"/>
    <property type="match status" value="1"/>
</dbReference>
<dbReference type="PRINTS" id="PR00455">
    <property type="entry name" value="HTHTETR"/>
</dbReference>
<accession>A0A840C0T2</accession>
<dbReference type="SUPFAM" id="SSF46689">
    <property type="entry name" value="Homeodomain-like"/>
    <property type="match status" value="1"/>
</dbReference>
<evidence type="ECO:0000313" key="7">
    <source>
        <dbReference type="Proteomes" id="UP000577362"/>
    </source>
</evidence>
<dbReference type="Pfam" id="PF00440">
    <property type="entry name" value="TetR_N"/>
    <property type="match status" value="1"/>
</dbReference>
<dbReference type="Proteomes" id="UP000577362">
    <property type="component" value="Unassembled WGS sequence"/>
</dbReference>
<dbReference type="InterPro" id="IPR050109">
    <property type="entry name" value="HTH-type_TetR-like_transc_reg"/>
</dbReference>
<dbReference type="GO" id="GO:0003700">
    <property type="term" value="F:DNA-binding transcription factor activity"/>
    <property type="evidence" value="ECO:0007669"/>
    <property type="project" value="TreeGrafter"/>
</dbReference>
<evidence type="ECO:0000256" key="3">
    <source>
        <dbReference type="ARBA" id="ARBA00023163"/>
    </source>
</evidence>
<evidence type="ECO:0000256" key="1">
    <source>
        <dbReference type="ARBA" id="ARBA00023015"/>
    </source>
</evidence>
<dbReference type="GO" id="GO:0000976">
    <property type="term" value="F:transcription cis-regulatory region binding"/>
    <property type="evidence" value="ECO:0007669"/>
    <property type="project" value="TreeGrafter"/>
</dbReference>